<gene>
    <name evidence="4" type="ORF">JK636_02285</name>
</gene>
<dbReference type="RefSeq" id="WP_202747211.1">
    <property type="nucleotide sequence ID" value="NZ_JAESWC010000001.1"/>
</dbReference>
<evidence type="ECO:0000256" key="2">
    <source>
        <dbReference type="SAM" id="SignalP"/>
    </source>
</evidence>
<dbReference type="PROSITE" id="PS51257">
    <property type="entry name" value="PROKAR_LIPOPROTEIN"/>
    <property type="match status" value="1"/>
</dbReference>
<evidence type="ECO:0000313" key="5">
    <source>
        <dbReference type="Proteomes" id="UP000632377"/>
    </source>
</evidence>
<accession>A0ABS1T7D8</accession>
<dbReference type="SMART" id="SM00909">
    <property type="entry name" value="Germane"/>
    <property type="match status" value="1"/>
</dbReference>
<feature type="signal peptide" evidence="2">
    <location>
        <begin position="1"/>
        <end position="23"/>
    </location>
</feature>
<dbReference type="InterPro" id="IPR019606">
    <property type="entry name" value="GerMN"/>
</dbReference>
<keyword evidence="5" id="KW-1185">Reference proteome</keyword>
<feature type="region of interest" description="Disordered" evidence="1">
    <location>
        <begin position="27"/>
        <end position="50"/>
    </location>
</feature>
<evidence type="ECO:0000256" key="1">
    <source>
        <dbReference type="SAM" id="MobiDB-lite"/>
    </source>
</evidence>
<name>A0ABS1T7D8_9CLOT</name>
<sequence length="365" mass="41191">MKKNICVIMLTAIFMLTSGCSSLKNITNPKPNTGSEQSQNSDGISKDTKESTSTYTIKDYYPFKENVRYEFQGIGNEYASYWTTVDYLKNNRIQLRTNNGGTETVRVLENKDGILKNIFTREETYFREDFTSKQAAKEDILLKEPLVKGTAWTSAKGKKRYISNVDLEVKTPSGIYKALEITTEGDGFKDISYYALNTGLVKTVYTSNGLEVTSSLSKLQENSPLTKNVKFYYPDSTGDKIYYVTKKLTFNTNDITKALIEKNLKEAPIKDTQKVLGPNVKIKSLYLNNNVVYVDFSKELVSEMNAGSGFEAMLLKCITNTLGDYYKVDKVYITTENEPYSSGHIVMKKGETFNVSTKGITELKK</sequence>
<evidence type="ECO:0000259" key="3">
    <source>
        <dbReference type="SMART" id="SM00909"/>
    </source>
</evidence>
<comment type="caution">
    <text evidence="4">The sequence shown here is derived from an EMBL/GenBank/DDBJ whole genome shotgun (WGS) entry which is preliminary data.</text>
</comment>
<protein>
    <submittedName>
        <fullName evidence="4">GerMN domain-containing protein</fullName>
    </submittedName>
</protein>
<feature type="compositionally biased region" description="Polar residues" evidence="1">
    <location>
        <begin position="27"/>
        <end position="43"/>
    </location>
</feature>
<feature type="domain" description="GerMN" evidence="3">
    <location>
        <begin position="257"/>
        <end position="344"/>
    </location>
</feature>
<reference evidence="4 5" key="1">
    <citation type="submission" date="2021-01" db="EMBL/GenBank/DDBJ databases">
        <title>Genome public.</title>
        <authorList>
            <person name="Liu C."/>
            <person name="Sun Q."/>
        </authorList>
    </citation>
    <scope>NUCLEOTIDE SEQUENCE [LARGE SCALE GENOMIC DNA]</scope>
    <source>
        <strain evidence="4 5">YIM B02515</strain>
    </source>
</reference>
<dbReference type="EMBL" id="JAESWC010000001">
    <property type="protein sequence ID" value="MBL4934581.1"/>
    <property type="molecule type" value="Genomic_DNA"/>
</dbReference>
<keyword evidence="2" id="KW-0732">Signal</keyword>
<dbReference type="Proteomes" id="UP000632377">
    <property type="component" value="Unassembled WGS sequence"/>
</dbReference>
<dbReference type="Pfam" id="PF10646">
    <property type="entry name" value="Germane"/>
    <property type="match status" value="1"/>
</dbReference>
<organism evidence="4 5">
    <name type="scientific">Clostridium rhizosphaerae</name>
    <dbReference type="NCBI Taxonomy" id="2803861"/>
    <lineage>
        <taxon>Bacteria</taxon>
        <taxon>Bacillati</taxon>
        <taxon>Bacillota</taxon>
        <taxon>Clostridia</taxon>
        <taxon>Eubacteriales</taxon>
        <taxon>Clostridiaceae</taxon>
        <taxon>Clostridium</taxon>
    </lineage>
</organism>
<evidence type="ECO:0000313" key="4">
    <source>
        <dbReference type="EMBL" id="MBL4934581.1"/>
    </source>
</evidence>
<feature type="chain" id="PRO_5046857137" evidence="2">
    <location>
        <begin position="24"/>
        <end position="365"/>
    </location>
</feature>
<proteinExistence type="predicted"/>